<gene>
    <name evidence="2" type="ORF">BS47DRAFT_578357</name>
</gene>
<dbReference type="Proteomes" id="UP000886523">
    <property type="component" value="Unassembled WGS sequence"/>
</dbReference>
<feature type="region of interest" description="Disordered" evidence="1">
    <location>
        <begin position="172"/>
        <end position="265"/>
    </location>
</feature>
<evidence type="ECO:0000256" key="1">
    <source>
        <dbReference type="SAM" id="MobiDB-lite"/>
    </source>
</evidence>
<name>A0A9P6AG39_9AGAM</name>
<evidence type="ECO:0000313" key="2">
    <source>
        <dbReference type="EMBL" id="KAF9505091.1"/>
    </source>
</evidence>
<feature type="compositionally biased region" description="Polar residues" evidence="1">
    <location>
        <begin position="256"/>
        <end position="265"/>
    </location>
</feature>
<feature type="compositionally biased region" description="Pro residues" evidence="1">
    <location>
        <begin position="205"/>
        <end position="214"/>
    </location>
</feature>
<accession>A0A9P6AG39</accession>
<organism evidence="2 3">
    <name type="scientific">Hydnum rufescens UP504</name>
    <dbReference type="NCBI Taxonomy" id="1448309"/>
    <lineage>
        <taxon>Eukaryota</taxon>
        <taxon>Fungi</taxon>
        <taxon>Dikarya</taxon>
        <taxon>Basidiomycota</taxon>
        <taxon>Agaricomycotina</taxon>
        <taxon>Agaricomycetes</taxon>
        <taxon>Cantharellales</taxon>
        <taxon>Hydnaceae</taxon>
        <taxon>Hydnum</taxon>
    </lineage>
</organism>
<proteinExistence type="predicted"/>
<dbReference type="EMBL" id="MU129175">
    <property type="protein sequence ID" value="KAF9505091.1"/>
    <property type="molecule type" value="Genomic_DNA"/>
</dbReference>
<feature type="region of interest" description="Disordered" evidence="1">
    <location>
        <begin position="112"/>
        <end position="142"/>
    </location>
</feature>
<evidence type="ECO:0000313" key="3">
    <source>
        <dbReference type="Proteomes" id="UP000886523"/>
    </source>
</evidence>
<comment type="caution">
    <text evidence="2">The sequence shown here is derived from an EMBL/GenBank/DDBJ whole genome shotgun (WGS) entry which is preliminary data.</text>
</comment>
<dbReference type="AlphaFoldDB" id="A0A9P6AG39"/>
<sequence>MSRSQSNHDFHAQLMWAAQRSDTFFPIESPGSSTPSLTSSSKLSSLRRKLVKRRPSNDSSSLASFHPIPESEVVEVRSRKQSNQPLPQEALDTVIRNVDAILSPTYSLEQRASPAVTRSLPNPEPVVVHKRPSRPSTSPALNNVDRSAGFVLGDASIPHRAIQRVPGARHITEDNILPPDPFARPLPSRSKSYSDMRQASQETRPPMPKLPLTPPGSEISSEVSPTEVTPAIVYDRRGRDHPPLSRTILHPLPAPSRSQRNSLVRRGSQNLRRLLIVC</sequence>
<feature type="compositionally biased region" description="Polar residues" evidence="1">
    <location>
        <begin position="189"/>
        <end position="203"/>
    </location>
</feature>
<feature type="compositionally biased region" description="Low complexity" evidence="1">
    <location>
        <begin position="29"/>
        <end position="44"/>
    </location>
</feature>
<feature type="region of interest" description="Disordered" evidence="1">
    <location>
        <begin position="25"/>
        <end position="65"/>
    </location>
</feature>
<feature type="compositionally biased region" description="Polar residues" evidence="1">
    <location>
        <begin position="218"/>
        <end position="227"/>
    </location>
</feature>
<reference evidence="2" key="1">
    <citation type="journal article" date="2020" name="Nat. Commun.">
        <title>Large-scale genome sequencing of mycorrhizal fungi provides insights into the early evolution of symbiotic traits.</title>
        <authorList>
            <person name="Miyauchi S."/>
            <person name="Kiss E."/>
            <person name="Kuo A."/>
            <person name="Drula E."/>
            <person name="Kohler A."/>
            <person name="Sanchez-Garcia M."/>
            <person name="Morin E."/>
            <person name="Andreopoulos B."/>
            <person name="Barry K.W."/>
            <person name="Bonito G."/>
            <person name="Buee M."/>
            <person name="Carver A."/>
            <person name="Chen C."/>
            <person name="Cichocki N."/>
            <person name="Clum A."/>
            <person name="Culley D."/>
            <person name="Crous P.W."/>
            <person name="Fauchery L."/>
            <person name="Girlanda M."/>
            <person name="Hayes R.D."/>
            <person name="Keri Z."/>
            <person name="LaButti K."/>
            <person name="Lipzen A."/>
            <person name="Lombard V."/>
            <person name="Magnuson J."/>
            <person name="Maillard F."/>
            <person name="Murat C."/>
            <person name="Nolan M."/>
            <person name="Ohm R.A."/>
            <person name="Pangilinan J."/>
            <person name="Pereira M.F."/>
            <person name="Perotto S."/>
            <person name="Peter M."/>
            <person name="Pfister S."/>
            <person name="Riley R."/>
            <person name="Sitrit Y."/>
            <person name="Stielow J.B."/>
            <person name="Szollosi G."/>
            <person name="Zifcakova L."/>
            <person name="Stursova M."/>
            <person name="Spatafora J.W."/>
            <person name="Tedersoo L."/>
            <person name="Vaario L.M."/>
            <person name="Yamada A."/>
            <person name="Yan M."/>
            <person name="Wang P."/>
            <person name="Xu J."/>
            <person name="Bruns T."/>
            <person name="Baldrian P."/>
            <person name="Vilgalys R."/>
            <person name="Dunand C."/>
            <person name="Henrissat B."/>
            <person name="Grigoriev I.V."/>
            <person name="Hibbett D."/>
            <person name="Nagy L.G."/>
            <person name="Martin F.M."/>
        </authorList>
    </citation>
    <scope>NUCLEOTIDE SEQUENCE</scope>
    <source>
        <strain evidence="2">UP504</strain>
    </source>
</reference>
<feature type="compositionally biased region" description="Basic and acidic residues" evidence="1">
    <location>
        <begin position="234"/>
        <end position="243"/>
    </location>
</feature>
<keyword evidence="3" id="KW-1185">Reference proteome</keyword>
<feature type="compositionally biased region" description="Basic residues" evidence="1">
    <location>
        <begin position="45"/>
        <end position="54"/>
    </location>
</feature>
<protein>
    <submittedName>
        <fullName evidence="2">Uncharacterized protein</fullName>
    </submittedName>
</protein>